<dbReference type="Proteomes" id="UP000191897">
    <property type="component" value="Unassembled WGS sequence"/>
</dbReference>
<name>A0A1S7RY11_AGRTU</name>
<organism evidence="1 2">
    <name type="scientific">Agrobacterium tumefaciens str. Kerr 14</name>
    <dbReference type="NCBI Taxonomy" id="1183424"/>
    <lineage>
        <taxon>Bacteria</taxon>
        <taxon>Pseudomonadati</taxon>
        <taxon>Pseudomonadota</taxon>
        <taxon>Alphaproteobacteria</taxon>
        <taxon>Hyphomicrobiales</taxon>
        <taxon>Rhizobiaceae</taxon>
        <taxon>Rhizobium/Agrobacterium group</taxon>
        <taxon>Agrobacterium</taxon>
        <taxon>Agrobacterium tumefaciens complex</taxon>
    </lineage>
</organism>
<gene>
    <name evidence="1" type="ORF">AGR4C_Lc50280</name>
</gene>
<dbReference type="AlphaFoldDB" id="A0A1S7RY11"/>
<protein>
    <submittedName>
        <fullName evidence="1">Uncharacterized protein</fullName>
    </submittedName>
</protein>
<proteinExistence type="predicted"/>
<sequence length="35" mass="3821">MVECTALEMRHTCKGIVGSNPTLSAIGRFVSKVFH</sequence>
<reference evidence="1 2" key="1">
    <citation type="submission" date="2016-01" db="EMBL/GenBank/DDBJ databases">
        <authorList>
            <person name="Oliw E.H."/>
        </authorList>
    </citation>
    <scope>NUCLEOTIDE SEQUENCE [LARGE SCALE GENOMIC DNA]</scope>
    <source>
        <strain evidence="1 2">Kerr 14</strain>
    </source>
</reference>
<evidence type="ECO:0000313" key="1">
    <source>
        <dbReference type="EMBL" id="CUX59178.1"/>
    </source>
</evidence>
<accession>A0A1S7RY11</accession>
<dbReference type="EMBL" id="FBWC01000027">
    <property type="protein sequence ID" value="CUX59178.1"/>
    <property type="molecule type" value="Genomic_DNA"/>
</dbReference>
<evidence type="ECO:0000313" key="2">
    <source>
        <dbReference type="Proteomes" id="UP000191897"/>
    </source>
</evidence>